<dbReference type="Pfam" id="PF08281">
    <property type="entry name" value="Sigma70_r4_2"/>
    <property type="match status" value="1"/>
</dbReference>
<dbReference type="InterPro" id="IPR013324">
    <property type="entry name" value="RNA_pol_sigma_r3/r4-like"/>
</dbReference>
<keyword evidence="4" id="KW-0804">Transcription</keyword>
<comment type="caution">
    <text evidence="8">The sequence shown here is derived from an EMBL/GenBank/DDBJ whole genome shotgun (WGS) entry which is preliminary data.</text>
</comment>
<keyword evidence="2" id="KW-0805">Transcription regulation</keyword>
<dbReference type="InterPro" id="IPR039425">
    <property type="entry name" value="RNA_pol_sigma-70-like"/>
</dbReference>
<proteinExistence type="inferred from homology"/>
<feature type="domain" description="RNA polymerase sigma-70 region 2" evidence="6">
    <location>
        <begin position="16"/>
        <end position="84"/>
    </location>
</feature>
<evidence type="ECO:0000256" key="3">
    <source>
        <dbReference type="ARBA" id="ARBA00023082"/>
    </source>
</evidence>
<gene>
    <name evidence="8" type="ORF">MQP27_10255</name>
</gene>
<dbReference type="EMBL" id="JALDAY010000003">
    <property type="protein sequence ID" value="MCI3271493.1"/>
    <property type="molecule type" value="Genomic_DNA"/>
</dbReference>
<dbReference type="PANTHER" id="PTHR43133">
    <property type="entry name" value="RNA POLYMERASE ECF-TYPE SIGMA FACTO"/>
    <property type="match status" value="1"/>
</dbReference>
<evidence type="ECO:0000256" key="1">
    <source>
        <dbReference type="ARBA" id="ARBA00010641"/>
    </source>
</evidence>
<dbReference type="Proteomes" id="UP001165269">
    <property type="component" value="Unassembled WGS sequence"/>
</dbReference>
<reference evidence="8" key="1">
    <citation type="submission" date="2022-03" db="EMBL/GenBank/DDBJ databases">
        <title>Streptomyces 7R015 and 7R016 isolated from Barleria lupulina in Thailand.</title>
        <authorList>
            <person name="Kanchanasin P."/>
            <person name="Phongsopitanun W."/>
            <person name="Tanasupawat S."/>
        </authorList>
    </citation>
    <scope>NUCLEOTIDE SEQUENCE</scope>
    <source>
        <strain evidence="8">7R015</strain>
    </source>
</reference>
<name>A0ABS9Y2Q5_9ACTN</name>
<dbReference type="InterPro" id="IPR013325">
    <property type="entry name" value="RNA_pol_sigma_r2"/>
</dbReference>
<evidence type="ECO:0000313" key="8">
    <source>
        <dbReference type="EMBL" id="MCI3271493.1"/>
    </source>
</evidence>
<evidence type="ECO:0000256" key="5">
    <source>
        <dbReference type="SAM" id="MobiDB-lite"/>
    </source>
</evidence>
<keyword evidence="9" id="KW-1185">Reference proteome</keyword>
<evidence type="ECO:0000256" key="4">
    <source>
        <dbReference type="ARBA" id="ARBA00023163"/>
    </source>
</evidence>
<dbReference type="SUPFAM" id="SSF88659">
    <property type="entry name" value="Sigma3 and sigma4 domains of RNA polymerase sigma factors"/>
    <property type="match status" value="1"/>
</dbReference>
<feature type="domain" description="RNA polymerase sigma factor 70 region 4 type 2" evidence="7">
    <location>
        <begin position="115"/>
        <end position="165"/>
    </location>
</feature>
<feature type="region of interest" description="Disordered" evidence="5">
    <location>
        <begin position="168"/>
        <end position="188"/>
    </location>
</feature>
<sequence>MPEDGTPDAEHRLRALYAAHYGRVLNFARRRAADPDAAQDAAAETFLVAWRRIDKVPREAEEALPWLYAVARNILANQARGERRGGRLAVRLGRTAPVAAAAPDHAGGVVEALHVRAALAALSQRDQETLRLIGWDGLDTAAAARVVGCSARAFAVRLHRARRRLERELARREEPAEPQLAGAKGERS</sequence>
<dbReference type="PANTHER" id="PTHR43133:SF25">
    <property type="entry name" value="RNA POLYMERASE SIGMA FACTOR RFAY-RELATED"/>
    <property type="match status" value="1"/>
</dbReference>
<dbReference type="InterPro" id="IPR014284">
    <property type="entry name" value="RNA_pol_sigma-70_dom"/>
</dbReference>
<dbReference type="Gene3D" id="1.10.1740.10">
    <property type="match status" value="1"/>
</dbReference>
<dbReference type="InterPro" id="IPR036388">
    <property type="entry name" value="WH-like_DNA-bd_sf"/>
</dbReference>
<dbReference type="InterPro" id="IPR013249">
    <property type="entry name" value="RNA_pol_sigma70_r4_t2"/>
</dbReference>
<dbReference type="Pfam" id="PF04542">
    <property type="entry name" value="Sigma70_r2"/>
    <property type="match status" value="1"/>
</dbReference>
<evidence type="ECO:0000259" key="7">
    <source>
        <dbReference type="Pfam" id="PF08281"/>
    </source>
</evidence>
<accession>A0ABS9Y2Q5</accession>
<comment type="similarity">
    <text evidence="1">Belongs to the sigma-70 factor family. ECF subfamily.</text>
</comment>
<dbReference type="SUPFAM" id="SSF88946">
    <property type="entry name" value="Sigma2 domain of RNA polymerase sigma factors"/>
    <property type="match status" value="1"/>
</dbReference>
<protein>
    <submittedName>
        <fullName evidence="8">Sigma-70 family RNA polymerase sigma factor</fullName>
    </submittedName>
</protein>
<evidence type="ECO:0000259" key="6">
    <source>
        <dbReference type="Pfam" id="PF04542"/>
    </source>
</evidence>
<evidence type="ECO:0000256" key="2">
    <source>
        <dbReference type="ARBA" id="ARBA00023015"/>
    </source>
</evidence>
<dbReference type="RefSeq" id="WP_242764118.1">
    <property type="nucleotide sequence ID" value="NZ_JALDAY010000003.1"/>
</dbReference>
<dbReference type="NCBIfam" id="TIGR02937">
    <property type="entry name" value="sigma70-ECF"/>
    <property type="match status" value="1"/>
</dbReference>
<dbReference type="InterPro" id="IPR007627">
    <property type="entry name" value="RNA_pol_sigma70_r2"/>
</dbReference>
<organism evidence="8 9">
    <name type="scientific">Streptomyces cylindrosporus</name>
    <dbReference type="NCBI Taxonomy" id="2927583"/>
    <lineage>
        <taxon>Bacteria</taxon>
        <taxon>Bacillati</taxon>
        <taxon>Actinomycetota</taxon>
        <taxon>Actinomycetes</taxon>
        <taxon>Kitasatosporales</taxon>
        <taxon>Streptomycetaceae</taxon>
        <taxon>Streptomyces</taxon>
    </lineage>
</organism>
<evidence type="ECO:0000313" key="9">
    <source>
        <dbReference type="Proteomes" id="UP001165269"/>
    </source>
</evidence>
<dbReference type="Gene3D" id="1.10.10.10">
    <property type="entry name" value="Winged helix-like DNA-binding domain superfamily/Winged helix DNA-binding domain"/>
    <property type="match status" value="1"/>
</dbReference>
<keyword evidence="3" id="KW-0731">Sigma factor</keyword>